<feature type="region of interest" description="Disordered" evidence="1">
    <location>
        <begin position="1"/>
        <end position="44"/>
    </location>
</feature>
<feature type="compositionally biased region" description="Polar residues" evidence="1">
    <location>
        <begin position="1"/>
        <end position="23"/>
    </location>
</feature>
<dbReference type="AlphaFoldDB" id="A0A9W8G3H2"/>
<organism evidence="2 3">
    <name type="scientific">Coemansia spiralis</name>
    <dbReference type="NCBI Taxonomy" id="417178"/>
    <lineage>
        <taxon>Eukaryota</taxon>
        <taxon>Fungi</taxon>
        <taxon>Fungi incertae sedis</taxon>
        <taxon>Zoopagomycota</taxon>
        <taxon>Kickxellomycotina</taxon>
        <taxon>Kickxellomycetes</taxon>
        <taxon>Kickxellales</taxon>
        <taxon>Kickxellaceae</taxon>
        <taxon>Coemansia</taxon>
    </lineage>
</organism>
<dbReference type="Proteomes" id="UP001151518">
    <property type="component" value="Unassembled WGS sequence"/>
</dbReference>
<sequence length="348" mass="37070">MDKSNSQPPALPLVNNTIKTTADSGYMAKSKSGSDKNKKNSSHNEDLALSQTGEHGILNQVASSASRLARSIAGSSAADSATAFDLGALTDAKSGQGGESSWSGSQEWLTENSHRYGQGLAEPFPLVGTNSSAATSFRQSARAASAVERSSRLSAIGNNKAYSNTQYGFPIAENTHYTERKKQSHQVKLAEDVDGRDVVEFLSHGTPTAMGTGSISAVSGTRLGEPTQRQHMPAVGLAETADPIAYLQSTTYAIDMEALDHQVPQGLREATVGTGAPSASPAGLAKAWDEHGASILEEWELNEAWDRAWMDTTWSSARKKEKATEDETVVDTVLPSNKNLSYLLKPRI</sequence>
<evidence type="ECO:0000313" key="3">
    <source>
        <dbReference type="Proteomes" id="UP001151518"/>
    </source>
</evidence>
<dbReference type="EMBL" id="JANBTW010000071">
    <property type="protein sequence ID" value="KAJ2673226.1"/>
    <property type="molecule type" value="Genomic_DNA"/>
</dbReference>
<accession>A0A9W8G3H2</accession>
<reference evidence="2" key="1">
    <citation type="submission" date="2022-07" db="EMBL/GenBank/DDBJ databases">
        <title>Phylogenomic reconstructions and comparative analyses of Kickxellomycotina fungi.</title>
        <authorList>
            <person name="Reynolds N.K."/>
            <person name="Stajich J.E."/>
            <person name="Barry K."/>
            <person name="Grigoriev I.V."/>
            <person name="Crous P."/>
            <person name="Smith M.E."/>
        </authorList>
    </citation>
    <scope>NUCLEOTIDE SEQUENCE</scope>
    <source>
        <strain evidence="2">NRRL 3115</strain>
    </source>
</reference>
<evidence type="ECO:0000256" key="1">
    <source>
        <dbReference type="SAM" id="MobiDB-lite"/>
    </source>
</evidence>
<name>A0A9W8G3H2_9FUNG</name>
<gene>
    <name evidence="2" type="ORF">GGI25_004820</name>
</gene>
<dbReference type="OrthoDB" id="5588573at2759"/>
<protein>
    <submittedName>
        <fullName evidence="2">Uncharacterized protein</fullName>
    </submittedName>
</protein>
<evidence type="ECO:0000313" key="2">
    <source>
        <dbReference type="EMBL" id="KAJ2673226.1"/>
    </source>
</evidence>
<comment type="caution">
    <text evidence="2">The sequence shown here is derived from an EMBL/GenBank/DDBJ whole genome shotgun (WGS) entry which is preliminary data.</text>
</comment>
<feature type="compositionally biased region" description="Basic and acidic residues" evidence="1">
    <location>
        <begin position="32"/>
        <end position="44"/>
    </location>
</feature>
<proteinExistence type="predicted"/>